<evidence type="ECO:0000313" key="5">
    <source>
        <dbReference type="EMBL" id="CZR69726.1"/>
    </source>
</evidence>
<dbReference type="InterPro" id="IPR002182">
    <property type="entry name" value="NB-ARC"/>
</dbReference>
<proteinExistence type="inferred from homology"/>
<feature type="compositionally biased region" description="Polar residues" evidence="2">
    <location>
        <begin position="25"/>
        <end position="37"/>
    </location>
</feature>
<dbReference type="Gene3D" id="3.40.50.1820">
    <property type="entry name" value="alpha/beta hydrolase"/>
    <property type="match status" value="1"/>
</dbReference>
<dbReference type="Pfam" id="PF13374">
    <property type="entry name" value="TPR_10"/>
    <property type="match status" value="2"/>
</dbReference>
<accession>A0A1L7XXH3</accession>
<evidence type="ECO:0000259" key="3">
    <source>
        <dbReference type="Pfam" id="PF00931"/>
    </source>
</evidence>
<dbReference type="InterPro" id="IPR027417">
    <property type="entry name" value="P-loop_NTPase"/>
</dbReference>
<feature type="region of interest" description="Disordered" evidence="2">
    <location>
        <begin position="1"/>
        <end position="61"/>
    </location>
</feature>
<dbReference type="GO" id="GO:0043531">
    <property type="term" value="F:ADP binding"/>
    <property type="evidence" value="ECO:0007669"/>
    <property type="project" value="InterPro"/>
</dbReference>
<reference evidence="5 6" key="1">
    <citation type="submission" date="2016-03" db="EMBL/GenBank/DDBJ databases">
        <authorList>
            <person name="Ploux O."/>
        </authorList>
    </citation>
    <scope>NUCLEOTIDE SEQUENCE [LARGE SCALE GENOMIC DNA]</scope>
    <source>
        <strain evidence="5 6">UAMH 11012</strain>
    </source>
</reference>
<evidence type="ECO:0000313" key="6">
    <source>
        <dbReference type="Proteomes" id="UP000184330"/>
    </source>
</evidence>
<dbReference type="EMBL" id="FJOG01000078">
    <property type="protein sequence ID" value="CZR69726.1"/>
    <property type="molecule type" value="Genomic_DNA"/>
</dbReference>
<feature type="compositionally biased region" description="Basic and acidic residues" evidence="2">
    <location>
        <begin position="1"/>
        <end position="24"/>
    </location>
</feature>
<feature type="domain" description="NB-ARC" evidence="3">
    <location>
        <begin position="367"/>
        <end position="537"/>
    </location>
</feature>
<dbReference type="AlphaFoldDB" id="A0A1L7XXH3"/>
<dbReference type="Gene3D" id="1.25.40.10">
    <property type="entry name" value="Tetratricopeptide repeat domain"/>
    <property type="match status" value="1"/>
</dbReference>
<gene>
    <name evidence="5" type="ORF">PAC_19626</name>
</gene>
<dbReference type="SUPFAM" id="SSF52540">
    <property type="entry name" value="P-loop containing nucleoside triphosphate hydrolases"/>
    <property type="match status" value="1"/>
</dbReference>
<evidence type="ECO:0000259" key="4">
    <source>
        <dbReference type="Pfam" id="PF05057"/>
    </source>
</evidence>
<dbReference type="PANTHER" id="PTHR46082">
    <property type="entry name" value="ATP/GTP-BINDING PROTEIN-RELATED"/>
    <property type="match status" value="1"/>
</dbReference>
<feature type="domain" description="DUF676" evidence="4">
    <location>
        <begin position="75"/>
        <end position="224"/>
    </location>
</feature>
<name>A0A1L7XXH3_9HELO</name>
<dbReference type="InterPro" id="IPR029058">
    <property type="entry name" value="AB_hydrolase_fold"/>
</dbReference>
<sequence>MRRLKDLLRGERSTLPRADRRVGDQRTSSDVASSALRSPSNSDPPNPTTSDPSPPFPDGIKEWHDCPDATIDICFVHGLTGNRDSTWTASKESTPWPTILLPPKLPRARLLTWGYDAYVVQASVASRNRLTDHAMNLLIDLTNHRASCDASGRPLIFVAHSLGGLVCKEAILLSRNNPEAHLCNVFKHTAGIIFMGTPHRGSWIADWMKIPASGLGVLKSTNKSLLQVLGTDDQLLESIQVRFWSMVREQRESGRRLEITCFFEELPLPVVGKVVSKVSATIEGYTSVSVHANHRDMVKFRTENDNGFKRLVGDLTRWAASLSTGQVIPVSKEVLVAGTDGAYSDAIFRPCYYLPFRKNRQFVGRSTILEALEKKLFIEQSETVALLGLGGIGKTQVALQFAYSVKANKQEYSIFWVAALSEASFEKAYAELAHQLGVKKSKEDEDVKDLVHYHLCSEKAGKWLLIVDNADDIEVVIGSKGKHGIYQYLPNSESGRVVFTTRSREVAVAVAGSDIVDLREMTQEEATAFVKTSLTRKELLQDEATTAELLRELAYLPLAISQAVAYLNQNQISVRKYLGLLRGTEQSKVSLLSRDFHDRTRYEGLQNAVATTWLVSFAQIQRSDKAAASILGFVSCIEPKAIPRSILPEVESEEEMEHAIGTLRGYAFLSQRGDEEMFDMHSLVHVATWVWLESEGLREQTTIDAIRHIEKIFPHIDQTSREEWRGYVPHGLRVLNRSSCCQIAERYDLFMIVGLCLDLDRRFKEAITCFEATSEWRKHFTKDDDSRLTSEHALASAYLDDKRIKEAIEIFEHVVAVRKKTLADEDNSRLASEHELARAYLNDRRIKEAIEILEHVVVVRKRTLADEDHSRLASEHELARAYLDDKMVKEAIQLLEHIVAVEEDLFEEDDPDRFVSLDLLTDAYTRLESGSGPD</sequence>
<dbReference type="PANTHER" id="PTHR46082:SF6">
    <property type="entry name" value="AAA+ ATPASE DOMAIN-CONTAINING PROTEIN-RELATED"/>
    <property type="match status" value="1"/>
</dbReference>
<dbReference type="Pfam" id="PF00931">
    <property type="entry name" value="NB-ARC"/>
    <property type="match status" value="1"/>
</dbReference>
<dbReference type="SUPFAM" id="SSF53474">
    <property type="entry name" value="alpha/beta-Hydrolases"/>
    <property type="match status" value="1"/>
</dbReference>
<dbReference type="Proteomes" id="UP000184330">
    <property type="component" value="Unassembled WGS sequence"/>
</dbReference>
<comment type="similarity">
    <text evidence="1">Belongs to the putative lipase ROG1 family.</text>
</comment>
<dbReference type="SUPFAM" id="SSF48452">
    <property type="entry name" value="TPR-like"/>
    <property type="match status" value="2"/>
</dbReference>
<evidence type="ECO:0000256" key="1">
    <source>
        <dbReference type="ARBA" id="ARBA00007920"/>
    </source>
</evidence>
<organism evidence="5 6">
    <name type="scientific">Phialocephala subalpina</name>
    <dbReference type="NCBI Taxonomy" id="576137"/>
    <lineage>
        <taxon>Eukaryota</taxon>
        <taxon>Fungi</taxon>
        <taxon>Dikarya</taxon>
        <taxon>Ascomycota</taxon>
        <taxon>Pezizomycotina</taxon>
        <taxon>Leotiomycetes</taxon>
        <taxon>Helotiales</taxon>
        <taxon>Mollisiaceae</taxon>
        <taxon>Phialocephala</taxon>
        <taxon>Phialocephala fortinii species complex</taxon>
    </lineage>
</organism>
<protein>
    <submittedName>
        <fullName evidence="5">Uncharacterized protein</fullName>
    </submittedName>
</protein>
<feature type="compositionally biased region" description="Pro residues" evidence="2">
    <location>
        <begin position="42"/>
        <end position="57"/>
    </location>
</feature>
<keyword evidence="6" id="KW-1185">Reference proteome</keyword>
<dbReference type="InterPro" id="IPR007751">
    <property type="entry name" value="DUF676_lipase-like"/>
</dbReference>
<dbReference type="InterPro" id="IPR053137">
    <property type="entry name" value="NLR-like"/>
</dbReference>
<dbReference type="Gene3D" id="3.40.50.300">
    <property type="entry name" value="P-loop containing nucleotide triphosphate hydrolases"/>
    <property type="match status" value="1"/>
</dbReference>
<dbReference type="InterPro" id="IPR011990">
    <property type="entry name" value="TPR-like_helical_dom_sf"/>
</dbReference>
<dbReference type="Pfam" id="PF05057">
    <property type="entry name" value="DUF676"/>
    <property type="match status" value="1"/>
</dbReference>
<evidence type="ECO:0000256" key="2">
    <source>
        <dbReference type="SAM" id="MobiDB-lite"/>
    </source>
</evidence>
<dbReference type="OrthoDB" id="20872at2759"/>